<dbReference type="Pfam" id="PF00440">
    <property type="entry name" value="TetR_N"/>
    <property type="match status" value="1"/>
</dbReference>
<dbReference type="RefSeq" id="WP_242975138.1">
    <property type="nucleotide sequence ID" value="NZ_FZOJ01000014.1"/>
</dbReference>
<evidence type="ECO:0000256" key="2">
    <source>
        <dbReference type="PROSITE-ProRule" id="PRU00335"/>
    </source>
</evidence>
<sequence>MSTKLTKRQIQAQNTQEKIYRIAIELIEKKGFENITVAEIAKTSGVSVGSFYNCFQSKHDILDKIFKVADDYFLNVVANDLKEGTTQDKIIRFFHYYANYNIDRGLDFVKQLYTVKNNLFATKGRHMQTTLQTIIEEGQKNGDITTSMTSEEIVDYLFIAVRGGVYNWSLHDGQYDLCDFMDKYVALLIKAL</sequence>
<dbReference type="Gene3D" id="1.10.357.10">
    <property type="entry name" value="Tetracycline Repressor, domain 2"/>
    <property type="match status" value="1"/>
</dbReference>
<gene>
    <name evidence="4" type="ORF">SAMN05446037_101421</name>
</gene>
<dbReference type="InterPro" id="IPR050624">
    <property type="entry name" value="HTH-type_Tx_Regulator"/>
</dbReference>
<dbReference type="PRINTS" id="PR00455">
    <property type="entry name" value="HTHTETR"/>
</dbReference>
<dbReference type="PANTHER" id="PTHR43479">
    <property type="entry name" value="ACREF/ENVCD OPERON REPRESSOR-RELATED"/>
    <property type="match status" value="1"/>
</dbReference>
<dbReference type="Proteomes" id="UP000198304">
    <property type="component" value="Unassembled WGS sequence"/>
</dbReference>
<dbReference type="Pfam" id="PF08359">
    <property type="entry name" value="TetR_C_4"/>
    <property type="match status" value="1"/>
</dbReference>
<dbReference type="PANTHER" id="PTHR43479:SF11">
    <property type="entry name" value="ACREF_ENVCD OPERON REPRESSOR-RELATED"/>
    <property type="match status" value="1"/>
</dbReference>
<dbReference type="AlphaFoldDB" id="A0A239FS46"/>
<evidence type="ECO:0000313" key="5">
    <source>
        <dbReference type="Proteomes" id="UP000198304"/>
    </source>
</evidence>
<dbReference type="InterPro" id="IPR001647">
    <property type="entry name" value="HTH_TetR"/>
</dbReference>
<dbReference type="SUPFAM" id="SSF46689">
    <property type="entry name" value="Homeodomain-like"/>
    <property type="match status" value="1"/>
</dbReference>
<evidence type="ECO:0000259" key="3">
    <source>
        <dbReference type="PROSITE" id="PS50977"/>
    </source>
</evidence>
<dbReference type="PROSITE" id="PS50977">
    <property type="entry name" value="HTH_TETR_2"/>
    <property type="match status" value="1"/>
</dbReference>
<proteinExistence type="predicted"/>
<dbReference type="GO" id="GO:0003677">
    <property type="term" value="F:DNA binding"/>
    <property type="evidence" value="ECO:0007669"/>
    <property type="project" value="UniProtKB-UniRule"/>
</dbReference>
<feature type="domain" description="HTH tetR-type" evidence="3">
    <location>
        <begin position="13"/>
        <end position="73"/>
    </location>
</feature>
<dbReference type="InterPro" id="IPR036271">
    <property type="entry name" value="Tet_transcr_reg_TetR-rel_C_sf"/>
</dbReference>
<keyword evidence="1 2" id="KW-0238">DNA-binding</keyword>
<evidence type="ECO:0000256" key="1">
    <source>
        <dbReference type="ARBA" id="ARBA00023125"/>
    </source>
</evidence>
<dbReference type="SUPFAM" id="SSF48498">
    <property type="entry name" value="Tetracyclin repressor-like, C-terminal domain"/>
    <property type="match status" value="1"/>
</dbReference>
<organism evidence="4 5">
    <name type="scientific">Anaerovirgula multivorans</name>
    <dbReference type="NCBI Taxonomy" id="312168"/>
    <lineage>
        <taxon>Bacteria</taxon>
        <taxon>Bacillati</taxon>
        <taxon>Bacillota</taxon>
        <taxon>Clostridia</taxon>
        <taxon>Peptostreptococcales</taxon>
        <taxon>Natronincolaceae</taxon>
        <taxon>Anaerovirgula</taxon>
    </lineage>
</organism>
<feature type="DNA-binding region" description="H-T-H motif" evidence="2">
    <location>
        <begin position="36"/>
        <end position="55"/>
    </location>
</feature>
<keyword evidence="5" id="KW-1185">Reference proteome</keyword>
<protein>
    <submittedName>
        <fullName evidence="4">Transcriptional regulator, TetR family</fullName>
    </submittedName>
</protein>
<evidence type="ECO:0000313" key="4">
    <source>
        <dbReference type="EMBL" id="SNS59787.1"/>
    </source>
</evidence>
<dbReference type="EMBL" id="FZOJ01000014">
    <property type="protein sequence ID" value="SNS59787.1"/>
    <property type="molecule type" value="Genomic_DNA"/>
</dbReference>
<accession>A0A239FS46</accession>
<reference evidence="4 5" key="1">
    <citation type="submission" date="2017-06" db="EMBL/GenBank/DDBJ databases">
        <authorList>
            <person name="Kim H.J."/>
            <person name="Triplett B.A."/>
        </authorList>
    </citation>
    <scope>NUCLEOTIDE SEQUENCE [LARGE SCALE GENOMIC DNA]</scope>
    <source>
        <strain evidence="4 5">SCA</strain>
    </source>
</reference>
<dbReference type="InterPro" id="IPR013570">
    <property type="entry name" value="Tscrpt_reg_YsiA_C"/>
</dbReference>
<name>A0A239FS46_9FIRM</name>
<dbReference type="InterPro" id="IPR009057">
    <property type="entry name" value="Homeodomain-like_sf"/>
</dbReference>